<dbReference type="RefSeq" id="WP_011452662.1">
    <property type="nucleotide sequence ID" value="NC_007799.1"/>
</dbReference>
<evidence type="ECO:0000313" key="3">
    <source>
        <dbReference type="Proteomes" id="UP000008320"/>
    </source>
</evidence>
<feature type="compositionally biased region" description="Basic and acidic residues" evidence="1">
    <location>
        <begin position="125"/>
        <end position="136"/>
    </location>
</feature>
<proteinExistence type="predicted"/>
<gene>
    <name evidence="2" type="ordered locus">ECH_0535</name>
</gene>
<dbReference type="Proteomes" id="UP000008320">
    <property type="component" value="Chromosome"/>
</dbReference>
<feature type="compositionally biased region" description="Low complexity" evidence="1">
    <location>
        <begin position="108"/>
        <end position="124"/>
    </location>
</feature>
<dbReference type="STRING" id="205920.ECH_0535"/>
<dbReference type="KEGG" id="ech:ECH_0535"/>
<dbReference type="HOGENOM" id="CLU_1459154_0_0_5"/>
<protein>
    <submittedName>
        <fullName evidence="2">Uncharacterized protein</fullName>
    </submittedName>
</protein>
<evidence type="ECO:0000256" key="1">
    <source>
        <dbReference type="SAM" id="MobiDB-lite"/>
    </source>
</evidence>
<feature type="region of interest" description="Disordered" evidence="1">
    <location>
        <begin position="94"/>
        <end position="186"/>
    </location>
</feature>
<organism evidence="2 3">
    <name type="scientific">Ehrlichia chaffeensis (strain ATCC CRL-10679 / Arkansas)</name>
    <dbReference type="NCBI Taxonomy" id="205920"/>
    <lineage>
        <taxon>Bacteria</taxon>
        <taxon>Pseudomonadati</taxon>
        <taxon>Pseudomonadota</taxon>
        <taxon>Alphaproteobacteria</taxon>
        <taxon>Rickettsiales</taxon>
        <taxon>Anaplasmataceae</taxon>
        <taxon>Ehrlichia</taxon>
    </lineage>
</organism>
<accession>Q2GGT5</accession>
<feature type="compositionally biased region" description="Basic and acidic residues" evidence="1">
    <location>
        <begin position="157"/>
        <end position="168"/>
    </location>
</feature>
<evidence type="ECO:0000313" key="2">
    <source>
        <dbReference type="EMBL" id="ABD44574.1"/>
    </source>
</evidence>
<name>Q2GGT5_EHRCR</name>
<dbReference type="OrthoDB" id="7163249at2"/>
<keyword evidence="3" id="KW-1185">Reference proteome</keyword>
<reference evidence="2 3" key="1">
    <citation type="journal article" date="2006" name="PLoS Genet.">
        <title>Comparative genomics of emerging human ehrlichiosis agents.</title>
        <authorList>
            <person name="Dunning Hotopp J.C."/>
            <person name="Lin M."/>
            <person name="Madupu R."/>
            <person name="Crabtree J."/>
            <person name="Angiuoli S.V."/>
            <person name="Eisen J.A."/>
            <person name="Seshadri R."/>
            <person name="Ren Q."/>
            <person name="Wu M."/>
            <person name="Utterback T.R."/>
            <person name="Smith S."/>
            <person name="Lewis M."/>
            <person name="Khouri H."/>
            <person name="Zhang C."/>
            <person name="Niu H."/>
            <person name="Lin Q."/>
            <person name="Ohashi N."/>
            <person name="Zhi N."/>
            <person name="Nelson W."/>
            <person name="Brinkac L.M."/>
            <person name="Dodson R.J."/>
            <person name="Rosovitz M.J."/>
            <person name="Sundaram J."/>
            <person name="Daugherty S.C."/>
            <person name="Davidsen T."/>
            <person name="Durkin A.S."/>
            <person name="Gwinn M."/>
            <person name="Haft D.H."/>
            <person name="Selengut J.D."/>
            <person name="Sullivan S.A."/>
            <person name="Zafar N."/>
            <person name="Zhou L."/>
            <person name="Benahmed F."/>
            <person name="Forberger H."/>
            <person name="Halpin R."/>
            <person name="Mulligan S."/>
            <person name="Robinson J."/>
            <person name="White O."/>
            <person name="Rikihisa Y."/>
            <person name="Tettelin H."/>
        </authorList>
    </citation>
    <scope>NUCLEOTIDE SEQUENCE [LARGE SCALE GENOMIC DNA]</scope>
    <source>
        <strain evidence="3">ATCC CRL-10679 / Arkansas</strain>
    </source>
</reference>
<dbReference type="AlphaFoldDB" id="Q2GGT5"/>
<sequence length="186" mass="19759">MEGNESGGINVSALQSYLHQQNTGSGGAPEDEETVFSVFVFLAWFYKNVPCFLDSATGNVIASTTCLGANLPTTVVFGSEMTKNIFGLPKLLPDSQSGDASGEGGGEDAAAASGENDGEGIQAAHPDDPYAHDDYPHANQEVAEATGNGLNNVNHELQQEPEYHHDRSPSPTPTTHQPSQYDHDFH</sequence>
<dbReference type="EMBL" id="CP000236">
    <property type="protein sequence ID" value="ABD44574.1"/>
    <property type="molecule type" value="Genomic_DNA"/>
</dbReference>